<dbReference type="Proteomes" id="UP000604825">
    <property type="component" value="Unassembled WGS sequence"/>
</dbReference>
<evidence type="ECO:0000256" key="1">
    <source>
        <dbReference type="ARBA" id="ARBA00001974"/>
    </source>
</evidence>
<evidence type="ECO:0000256" key="5">
    <source>
        <dbReference type="ARBA" id="ARBA00022857"/>
    </source>
</evidence>
<dbReference type="OrthoDB" id="66881at2759"/>
<keyword evidence="3 9" id="KW-0285">Flavoprotein</keyword>
<evidence type="ECO:0000256" key="8">
    <source>
        <dbReference type="ARBA" id="ARBA00047707"/>
    </source>
</evidence>
<dbReference type="SUPFAM" id="SSF51905">
    <property type="entry name" value="FAD/NAD(P)-binding domain"/>
    <property type="match status" value="2"/>
</dbReference>
<keyword evidence="5" id="KW-0521">NADP</keyword>
<dbReference type="InterPro" id="IPR050982">
    <property type="entry name" value="Auxin_biosynth/cation_transpt"/>
</dbReference>
<comment type="catalytic activity">
    <reaction evidence="8">
        <text>indole-3-pyruvate + NADPH + O2 + H(+) = (indol-3-yl)acetate + CO2 + NADP(+) + H2O</text>
        <dbReference type="Rhea" id="RHEA:34331"/>
        <dbReference type="ChEBI" id="CHEBI:15377"/>
        <dbReference type="ChEBI" id="CHEBI:15378"/>
        <dbReference type="ChEBI" id="CHEBI:15379"/>
        <dbReference type="ChEBI" id="CHEBI:16526"/>
        <dbReference type="ChEBI" id="CHEBI:17640"/>
        <dbReference type="ChEBI" id="CHEBI:30854"/>
        <dbReference type="ChEBI" id="CHEBI:57783"/>
        <dbReference type="ChEBI" id="CHEBI:58349"/>
        <dbReference type="EC" id="1.14.13.168"/>
    </reaction>
</comment>
<sequence>MDRFAETEGKLAHDPLTYNPAGFADETEGKMEQDPLMYSPCSAARATATGIPVVGDQGVAVLPGPLIVGAGPAGLSCAARLTMGSVPYALLERDVCVASMWHRRTYHRLCLHLPKRYCELPLMPFPRSYPTYPTRQQFLAYIDEYMRTFGIRPFFRQEVVAAEHDGEYWCVRTKDAIASPINGGGEESINLCAREYRSKWLIVATGENAQPVVPEIEGIHNFKGQVMHSSEYRSGEAFQGKKVLVVGCGNSGMEVSLDLANHNVHTSIVVRDSGHVLPREIMGLSTFTLSLWLLMFLRVQIVDRILLLLAWFVLGNTARFGIPRPSMGPMELKKVCGKTPVLDVGTIARIKSGDIKVFPAIQSFQEHGVEFIDGTIESFDVVILATGYKSNVPYWLKENDFFSQKDGFPRRPNEWKGKNGLYAVGFSRRGLLGVSMDATKIAEDIVQSYNDIYKL</sequence>
<dbReference type="EC" id="1.-.-.-" evidence="9"/>
<comment type="similarity">
    <text evidence="2 9">Belongs to the FMO family.</text>
</comment>
<proteinExistence type="inferred from homology"/>
<keyword evidence="6 9" id="KW-0560">Oxidoreductase</keyword>
<dbReference type="Pfam" id="PF00743">
    <property type="entry name" value="FMO-like"/>
    <property type="match status" value="1"/>
</dbReference>
<dbReference type="PRINTS" id="PR00368">
    <property type="entry name" value="FADPNR"/>
</dbReference>
<comment type="caution">
    <text evidence="10">The sequence shown here is derived from an EMBL/GenBank/DDBJ whole genome shotgun (WGS) entry which is preliminary data.</text>
</comment>
<keyword evidence="4 9" id="KW-0274">FAD</keyword>
<dbReference type="PRINTS" id="PR00411">
    <property type="entry name" value="PNDRDTASEI"/>
</dbReference>
<dbReference type="InterPro" id="IPR036188">
    <property type="entry name" value="FAD/NAD-bd_sf"/>
</dbReference>
<evidence type="ECO:0000256" key="2">
    <source>
        <dbReference type="ARBA" id="ARBA00009183"/>
    </source>
</evidence>
<evidence type="ECO:0000256" key="9">
    <source>
        <dbReference type="RuleBase" id="RU361177"/>
    </source>
</evidence>
<keyword evidence="7 9" id="KW-0503">Monooxygenase</keyword>
<dbReference type="GO" id="GO:0050661">
    <property type="term" value="F:NADP binding"/>
    <property type="evidence" value="ECO:0007669"/>
    <property type="project" value="InterPro"/>
</dbReference>
<evidence type="ECO:0000313" key="10">
    <source>
        <dbReference type="EMBL" id="CAD6267142.1"/>
    </source>
</evidence>
<dbReference type="FunFam" id="3.50.50.60:FF:000100">
    <property type="entry name" value="Flavin-containing monooxygenase"/>
    <property type="match status" value="1"/>
</dbReference>
<keyword evidence="11" id="KW-1185">Reference proteome</keyword>
<evidence type="ECO:0000313" key="11">
    <source>
        <dbReference type="Proteomes" id="UP000604825"/>
    </source>
</evidence>
<dbReference type="GO" id="GO:0004499">
    <property type="term" value="F:N,N-dimethylaniline monooxygenase activity"/>
    <property type="evidence" value="ECO:0007669"/>
    <property type="project" value="InterPro"/>
</dbReference>
<dbReference type="PANTHER" id="PTHR43539">
    <property type="entry name" value="FLAVIN-BINDING MONOOXYGENASE-LIKE PROTEIN (AFU_ORTHOLOGUE AFUA_4G09220)"/>
    <property type="match status" value="1"/>
</dbReference>
<dbReference type="AlphaFoldDB" id="A0A811RAE9"/>
<evidence type="ECO:0000256" key="6">
    <source>
        <dbReference type="ARBA" id="ARBA00023002"/>
    </source>
</evidence>
<name>A0A811RAE9_9POAL</name>
<dbReference type="GO" id="GO:0050660">
    <property type="term" value="F:flavin adenine dinucleotide binding"/>
    <property type="evidence" value="ECO:0007669"/>
    <property type="project" value="InterPro"/>
</dbReference>
<dbReference type="GO" id="GO:0103075">
    <property type="term" value="F:indole-3-pyruvate monooxygenase activity"/>
    <property type="evidence" value="ECO:0007669"/>
    <property type="project" value="UniProtKB-EC"/>
</dbReference>
<accession>A0A811RAE9</accession>
<dbReference type="PANTHER" id="PTHR43539:SF48">
    <property type="entry name" value="FLAVIN-CONTAINING MONOOXYGENASE"/>
    <property type="match status" value="1"/>
</dbReference>
<evidence type="ECO:0000256" key="4">
    <source>
        <dbReference type="ARBA" id="ARBA00022827"/>
    </source>
</evidence>
<gene>
    <name evidence="10" type="ORF">NCGR_LOCUS50447</name>
</gene>
<evidence type="ECO:0000256" key="7">
    <source>
        <dbReference type="ARBA" id="ARBA00023033"/>
    </source>
</evidence>
<dbReference type="InterPro" id="IPR020946">
    <property type="entry name" value="Flavin_mOase-like"/>
</dbReference>
<reference evidence="10" key="1">
    <citation type="submission" date="2020-10" db="EMBL/GenBank/DDBJ databases">
        <authorList>
            <person name="Han B."/>
            <person name="Lu T."/>
            <person name="Zhao Q."/>
            <person name="Huang X."/>
            <person name="Zhao Y."/>
        </authorList>
    </citation>
    <scope>NUCLEOTIDE SEQUENCE</scope>
</reference>
<protein>
    <recommendedName>
        <fullName evidence="9">Flavin-containing monooxygenase</fullName>
        <ecNumber evidence="9">1.-.-.-</ecNumber>
    </recommendedName>
</protein>
<comment type="cofactor">
    <cofactor evidence="1 9">
        <name>FAD</name>
        <dbReference type="ChEBI" id="CHEBI:57692"/>
    </cofactor>
</comment>
<dbReference type="EMBL" id="CAJGYO010000014">
    <property type="protein sequence ID" value="CAD6267142.1"/>
    <property type="molecule type" value="Genomic_DNA"/>
</dbReference>
<organism evidence="10 11">
    <name type="scientific">Miscanthus lutarioriparius</name>
    <dbReference type="NCBI Taxonomy" id="422564"/>
    <lineage>
        <taxon>Eukaryota</taxon>
        <taxon>Viridiplantae</taxon>
        <taxon>Streptophyta</taxon>
        <taxon>Embryophyta</taxon>
        <taxon>Tracheophyta</taxon>
        <taxon>Spermatophyta</taxon>
        <taxon>Magnoliopsida</taxon>
        <taxon>Liliopsida</taxon>
        <taxon>Poales</taxon>
        <taxon>Poaceae</taxon>
        <taxon>PACMAD clade</taxon>
        <taxon>Panicoideae</taxon>
        <taxon>Andropogonodae</taxon>
        <taxon>Andropogoneae</taxon>
        <taxon>Saccharinae</taxon>
        <taxon>Miscanthus</taxon>
    </lineage>
</organism>
<dbReference type="Gene3D" id="3.50.50.60">
    <property type="entry name" value="FAD/NAD(P)-binding domain"/>
    <property type="match status" value="1"/>
</dbReference>
<dbReference type="GO" id="GO:0009851">
    <property type="term" value="P:auxin biosynthetic process"/>
    <property type="evidence" value="ECO:0007669"/>
    <property type="project" value="TreeGrafter"/>
</dbReference>
<evidence type="ECO:0000256" key="3">
    <source>
        <dbReference type="ARBA" id="ARBA00022630"/>
    </source>
</evidence>